<dbReference type="RefSeq" id="WP_062939802.1">
    <property type="nucleotide sequence ID" value="NZ_CP171845.1"/>
</dbReference>
<dbReference type="InterPro" id="IPR036869">
    <property type="entry name" value="J_dom_sf"/>
</dbReference>
<dbReference type="SUPFAM" id="SSF46565">
    <property type="entry name" value="Chaperone J-domain"/>
    <property type="match status" value="1"/>
</dbReference>
<feature type="region of interest" description="Disordered" evidence="1">
    <location>
        <begin position="1"/>
        <end position="29"/>
    </location>
</feature>
<evidence type="ECO:0000313" key="3">
    <source>
        <dbReference type="EMBL" id="KZB03278.1"/>
    </source>
</evidence>
<feature type="domain" description="J" evidence="2">
    <location>
        <begin position="144"/>
        <end position="201"/>
    </location>
</feature>
<dbReference type="CDD" id="cd06257">
    <property type="entry name" value="DnaJ"/>
    <property type="match status" value="1"/>
</dbReference>
<gene>
    <name evidence="3" type="ORF">A4A59_35475</name>
</gene>
<accession>A0A154IT00</accession>
<name>A0A154IT00_RHILE</name>
<protein>
    <submittedName>
        <fullName evidence="3">Molecular chaperone DnaJ</fullName>
    </submittedName>
</protein>
<dbReference type="InterPro" id="IPR001623">
    <property type="entry name" value="DnaJ_domain"/>
</dbReference>
<dbReference type="PROSITE" id="PS50076">
    <property type="entry name" value="DNAJ_2"/>
    <property type="match status" value="1"/>
</dbReference>
<proteinExistence type="predicted"/>
<reference evidence="3" key="1">
    <citation type="submission" date="2016-03" db="EMBL/GenBank/DDBJ databases">
        <title>Microsymbionts genomes from the relict species Vavilovia formosa.</title>
        <authorList>
            <person name="Chirak E."/>
            <person name="Kimeklis A."/>
            <person name="Kopat V."/>
            <person name="Andronov E."/>
        </authorList>
    </citation>
    <scope>NUCLEOTIDE SEQUENCE [LARGE SCALE GENOMIC DNA]</scope>
    <source>
        <strain evidence="3">Vaf12</strain>
    </source>
</reference>
<dbReference type="AlphaFoldDB" id="A0A154IT00"/>
<dbReference type="Gene3D" id="1.10.287.110">
    <property type="entry name" value="DnaJ domain"/>
    <property type="match status" value="1"/>
</dbReference>
<dbReference type="PRINTS" id="PR00625">
    <property type="entry name" value="JDOMAIN"/>
</dbReference>
<evidence type="ECO:0000259" key="2">
    <source>
        <dbReference type="PROSITE" id="PS50076"/>
    </source>
</evidence>
<sequence>MTFDSKIFVGLRPTGKKSAPPPEPYQSKCQWDGCESGGTNRAPVGRDAEGLYLVFCPQHAREYNKGYNFASNLSDPVTARYQSEAASGARKTWGTRVDHATEMPLPSTVRSGTAKALNARKTAAQHQATKADLQRGKLKVLEAKAFETLGLSQDATPEEIRRRYKQMLKLHHPDANRGDRNSEDELQAAIDAHKILKLNGFC</sequence>
<comment type="caution">
    <text evidence="3">The sequence shown here is derived from an EMBL/GenBank/DDBJ whole genome shotgun (WGS) entry which is preliminary data.</text>
</comment>
<organism evidence="3">
    <name type="scientific">Rhizobium leguminosarum</name>
    <dbReference type="NCBI Taxonomy" id="384"/>
    <lineage>
        <taxon>Bacteria</taxon>
        <taxon>Pseudomonadati</taxon>
        <taxon>Pseudomonadota</taxon>
        <taxon>Alphaproteobacteria</taxon>
        <taxon>Hyphomicrobiales</taxon>
        <taxon>Rhizobiaceae</taxon>
        <taxon>Rhizobium/Agrobacterium group</taxon>
        <taxon>Rhizobium</taxon>
    </lineage>
</organism>
<dbReference type="SMART" id="SM00271">
    <property type="entry name" value="DnaJ"/>
    <property type="match status" value="1"/>
</dbReference>
<dbReference type="Pfam" id="PF00226">
    <property type="entry name" value="DnaJ"/>
    <property type="match status" value="1"/>
</dbReference>
<evidence type="ECO:0000256" key="1">
    <source>
        <dbReference type="SAM" id="MobiDB-lite"/>
    </source>
</evidence>
<dbReference type="EMBL" id="LVYU01000006">
    <property type="protein sequence ID" value="KZB03278.1"/>
    <property type="molecule type" value="Genomic_DNA"/>
</dbReference>